<reference evidence="1" key="1">
    <citation type="journal article" date="2014" name="Front. Microbiol.">
        <title>High frequency of phylogenetically diverse reductive dehalogenase-homologous genes in deep subseafloor sedimentary metagenomes.</title>
        <authorList>
            <person name="Kawai M."/>
            <person name="Futagami T."/>
            <person name="Toyoda A."/>
            <person name="Takaki Y."/>
            <person name="Nishi S."/>
            <person name="Hori S."/>
            <person name="Arai W."/>
            <person name="Tsubouchi T."/>
            <person name="Morono Y."/>
            <person name="Uchiyama I."/>
            <person name="Ito T."/>
            <person name="Fujiyama A."/>
            <person name="Inagaki F."/>
            <person name="Takami H."/>
        </authorList>
    </citation>
    <scope>NUCLEOTIDE SEQUENCE</scope>
    <source>
        <strain evidence="1">Expedition CK06-06</strain>
    </source>
</reference>
<protein>
    <submittedName>
        <fullName evidence="1">Uncharacterized protein</fullName>
    </submittedName>
</protein>
<accession>X1AL64</accession>
<name>X1AL64_9ZZZZ</name>
<gene>
    <name evidence="1" type="ORF">S01H4_08521</name>
</gene>
<evidence type="ECO:0000313" key="1">
    <source>
        <dbReference type="EMBL" id="GAG70262.1"/>
    </source>
</evidence>
<organism evidence="1">
    <name type="scientific">marine sediment metagenome</name>
    <dbReference type="NCBI Taxonomy" id="412755"/>
    <lineage>
        <taxon>unclassified sequences</taxon>
        <taxon>metagenomes</taxon>
        <taxon>ecological metagenomes</taxon>
    </lineage>
</organism>
<proteinExistence type="predicted"/>
<sequence length="134" mass="15028">MAVGTLNTYDCNPAHAIWYILTTILELPSSYLHDASFLAVANTLSSESRGIAILFSTSKTAEDYIESILQHINGALHYGDDQKFHLKLIRDDYVVGDLLEIDAAVIKDTPTISRGSFMDTYNEILVQFSERHFL</sequence>
<dbReference type="EMBL" id="BART01002934">
    <property type="protein sequence ID" value="GAG70262.1"/>
    <property type="molecule type" value="Genomic_DNA"/>
</dbReference>
<dbReference type="AlphaFoldDB" id="X1AL64"/>
<comment type="caution">
    <text evidence="1">The sequence shown here is derived from an EMBL/GenBank/DDBJ whole genome shotgun (WGS) entry which is preliminary data.</text>
</comment>